<dbReference type="GO" id="GO:0006412">
    <property type="term" value="P:translation"/>
    <property type="evidence" value="ECO:0007669"/>
    <property type="project" value="InterPro"/>
</dbReference>
<evidence type="ECO:0000256" key="2">
    <source>
        <dbReference type="ARBA" id="ARBA00022980"/>
    </source>
</evidence>
<evidence type="ECO:0000256" key="4">
    <source>
        <dbReference type="RuleBase" id="RU003949"/>
    </source>
</evidence>
<dbReference type="Gene3D" id="2.40.150.20">
    <property type="entry name" value="Ribosomal protein L14"/>
    <property type="match status" value="1"/>
</dbReference>
<dbReference type="PANTHER" id="PTHR11761">
    <property type="entry name" value="50S/60S RIBOSOMAL PROTEIN L14/L23"/>
    <property type="match status" value="1"/>
</dbReference>
<dbReference type="SMART" id="SM01374">
    <property type="entry name" value="Ribosomal_L14"/>
    <property type="match status" value="1"/>
</dbReference>
<evidence type="ECO:0000313" key="6">
    <source>
        <dbReference type="Proteomes" id="UP000239899"/>
    </source>
</evidence>
<dbReference type="PROSITE" id="PS00049">
    <property type="entry name" value="RIBOSOMAL_L14"/>
    <property type="match status" value="1"/>
</dbReference>
<evidence type="ECO:0000256" key="1">
    <source>
        <dbReference type="ARBA" id="ARBA00010745"/>
    </source>
</evidence>
<dbReference type="NCBIfam" id="TIGR01067">
    <property type="entry name" value="rplN_bact"/>
    <property type="match status" value="1"/>
</dbReference>
<dbReference type="HAMAP" id="MF_01367">
    <property type="entry name" value="Ribosomal_uL14"/>
    <property type="match status" value="1"/>
</dbReference>
<sequence length="117" mass="12788">MIIDGTRLVVTDNSGAKEVECIKTRGRYASIGDIITCSVKKAIKGKVSQGQVVKAVVVETKKEVQRKDGSVIKFDKNSCVLVNQKGLPIGTRVLGFVTHELRARQMMKVLSLAARVF</sequence>
<dbReference type="GO" id="GO:0003735">
    <property type="term" value="F:structural constituent of ribosome"/>
    <property type="evidence" value="ECO:0007669"/>
    <property type="project" value="InterPro"/>
</dbReference>
<reference evidence="5 6" key="1">
    <citation type="journal article" date="2018" name="Plant J.">
        <title>Genome sequences of Chlorella sorokiniana UTEX 1602 and Micractinium conductrix SAG 241.80: implications to maltose excretion by a green alga.</title>
        <authorList>
            <person name="Arriola M.B."/>
            <person name="Velmurugan N."/>
            <person name="Zhang Y."/>
            <person name="Plunkett M.H."/>
            <person name="Hondzo H."/>
            <person name="Barney B.M."/>
        </authorList>
    </citation>
    <scope>NUCLEOTIDE SEQUENCE [LARGE SCALE GENOMIC DNA]</scope>
    <source>
        <strain evidence="6">UTEX 1602</strain>
    </source>
</reference>
<dbReference type="STRING" id="3076.A0A2P6TBK2"/>
<dbReference type="SUPFAM" id="SSF50193">
    <property type="entry name" value="Ribosomal protein L14"/>
    <property type="match status" value="1"/>
</dbReference>
<dbReference type="CDD" id="cd00337">
    <property type="entry name" value="Ribosomal_uL14"/>
    <property type="match status" value="1"/>
</dbReference>
<keyword evidence="6" id="KW-1185">Reference proteome</keyword>
<dbReference type="InterPro" id="IPR036853">
    <property type="entry name" value="Ribosomal_uL14_sf"/>
</dbReference>
<dbReference type="OrthoDB" id="274765at2759"/>
<dbReference type="InterPro" id="IPR000218">
    <property type="entry name" value="Ribosomal_uL14"/>
</dbReference>
<dbReference type="PANTHER" id="PTHR11761:SF3">
    <property type="entry name" value="LARGE RIBOSOMAL SUBUNIT PROTEIN UL14M"/>
    <property type="match status" value="1"/>
</dbReference>
<accession>A0A2P6TBK2</accession>
<comment type="similarity">
    <text evidence="1 4">Belongs to the universal ribosomal protein uL14 family.</text>
</comment>
<dbReference type="InterPro" id="IPR005745">
    <property type="entry name" value="Ribosomal_uL14_bac-type"/>
</dbReference>
<protein>
    <submittedName>
        <fullName evidence="5">50S ribosomal L14</fullName>
    </submittedName>
</protein>
<evidence type="ECO:0000313" key="5">
    <source>
        <dbReference type="EMBL" id="PRW05934.1"/>
    </source>
</evidence>
<proteinExistence type="inferred from homology"/>
<dbReference type="Proteomes" id="UP000239899">
    <property type="component" value="Unassembled WGS sequence"/>
</dbReference>
<gene>
    <name evidence="5" type="ORF">C2E21_9391</name>
</gene>
<dbReference type="EMBL" id="LHPG02000027">
    <property type="protein sequence ID" value="PRW05934.1"/>
    <property type="molecule type" value="Genomic_DNA"/>
</dbReference>
<dbReference type="InterPro" id="IPR019972">
    <property type="entry name" value="Ribosomal_uL14_CS"/>
</dbReference>
<evidence type="ECO:0000256" key="3">
    <source>
        <dbReference type="ARBA" id="ARBA00023274"/>
    </source>
</evidence>
<dbReference type="GO" id="GO:0022625">
    <property type="term" value="C:cytosolic large ribosomal subunit"/>
    <property type="evidence" value="ECO:0007669"/>
    <property type="project" value="TreeGrafter"/>
</dbReference>
<dbReference type="AlphaFoldDB" id="A0A2P6TBK2"/>
<dbReference type="Pfam" id="PF00238">
    <property type="entry name" value="Ribosomal_L14"/>
    <property type="match status" value="1"/>
</dbReference>
<name>A0A2P6TBK2_CHLSO</name>
<keyword evidence="3 4" id="KW-0687">Ribonucleoprotein</keyword>
<comment type="caution">
    <text evidence="5">The sequence shown here is derived from an EMBL/GenBank/DDBJ whole genome shotgun (WGS) entry which is preliminary data.</text>
</comment>
<organism evidence="5 6">
    <name type="scientific">Chlorella sorokiniana</name>
    <name type="common">Freshwater green alga</name>
    <dbReference type="NCBI Taxonomy" id="3076"/>
    <lineage>
        <taxon>Eukaryota</taxon>
        <taxon>Viridiplantae</taxon>
        <taxon>Chlorophyta</taxon>
        <taxon>core chlorophytes</taxon>
        <taxon>Trebouxiophyceae</taxon>
        <taxon>Chlorellales</taxon>
        <taxon>Chlorellaceae</taxon>
        <taxon>Chlorella clade</taxon>
        <taxon>Chlorella</taxon>
    </lineage>
</organism>
<dbReference type="GO" id="GO:0070180">
    <property type="term" value="F:large ribosomal subunit rRNA binding"/>
    <property type="evidence" value="ECO:0007669"/>
    <property type="project" value="TreeGrafter"/>
</dbReference>
<keyword evidence="2 4" id="KW-0689">Ribosomal protein</keyword>